<dbReference type="Proteomes" id="UP000193933">
    <property type="component" value="Unassembled WGS sequence"/>
</dbReference>
<comment type="caution">
    <text evidence="2">The sequence shown here is derived from an EMBL/GenBank/DDBJ whole genome shotgun (WGS) entry which is preliminary data.</text>
</comment>
<feature type="domain" description="Methyltransferase type 12" evidence="1">
    <location>
        <begin position="54"/>
        <end position="152"/>
    </location>
</feature>
<organism evidence="2 3">
    <name type="scientific">Pantoea conspicua</name>
    <dbReference type="NCBI Taxonomy" id="472705"/>
    <lineage>
        <taxon>Bacteria</taxon>
        <taxon>Pseudomonadati</taxon>
        <taxon>Pseudomonadota</taxon>
        <taxon>Gammaproteobacteria</taxon>
        <taxon>Enterobacterales</taxon>
        <taxon>Erwiniaceae</taxon>
        <taxon>Pantoea</taxon>
    </lineage>
</organism>
<dbReference type="Pfam" id="PF08242">
    <property type="entry name" value="Methyltransf_12"/>
    <property type="match status" value="1"/>
</dbReference>
<dbReference type="PIRSF" id="PIRSF011491">
    <property type="entry name" value="Mtase_YbcY_prd"/>
    <property type="match status" value="1"/>
</dbReference>
<accession>A0A1X1C152</accession>
<dbReference type="GO" id="GO:0032259">
    <property type="term" value="P:methylation"/>
    <property type="evidence" value="ECO:0007669"/>
    <property type="project" value="UniProtKB-KW"/>
</dbReference>
<dbReference type="OrthoDB" id="507855at2"/>
<dbReference type="GO" id="GO:0008168">
    <property type="term" value="F:methyltransferase activity"/>
    <property type="evidence" value="ECO:0007669"/>
    <property type="project" value="UniProtKB-KW"/>
</dbReference>
<dbReference type="EMBL" id="MLFN01000004">
    <property type="protein sequence ID" value="ORM55239.1"/>
    <property type="molecule type" value="Genomic_DNA"/>
</dbReference>
<proteinExistence type="predicted"/>
<gene>
    <name evidence="2" type="ORF">HA41_02635</name>
</gene>
<dbReference type="AlphaFoldDB" id="A0A1X1C152"/>
<evidence type="ECO:0000313" key="3">
    <source>
        <dbReference type="Proteomes" id="UP000193933"/>
    </source>
</evidence>
<name>A0A1X1C152_9GAMM</name>
<dbReference type="RefSeq" id="WP_094119480.1">
    <property type="nucleotide sequence ID" value="NZ_MLFN01000004.1"/>
</dbReference>
<dbReference type="InterPro" id="IPR013217">
    <property type="entry name" value="Methyltransf_12"/>
</dbReference>
<dbReference type="SUPFAM" id="SSF53335">
    <property type="entry name" value="S-adenosyl-L-methionine-dependent methyltransferases"/>
    <property type="match status" value="1"/>
</dbReference>
<evidence type="ECO:0000259" key="1">
    <source>
        <dbReference type="Pfam" id="PF08242"/>
    </source>
</evidence>
<reference evidence="2 3" key="1">
    <citation type="journal article" date="2017" name="Antonie Van Leeuwenhoek">
        <title>Phylogenomic resolution of the bacterial genus Pantoea and its relationship with Erwinia and Tatumella.</title>
        <authorList>
            <person name="Palmer M."/>
            <person name="Steenkamp E.T."/>
            <person name="Coetzee M.P."/>
            <person name="Chan W.Y."/>
            <person name="van Zyl E."/>
            <person name="De Maayer P."/>
            <person name="Coutinho T.A."/>
            <person name="Blom J."/>
            <person name="Smits T.H."/>
            <person name="Duffy B."/>
            <person name="Venter S.N."/>
        </authorList>
    </citation>
    <scope>NUCLEOTIDE SEQUENCE [LARGE SCALE GENOMIC DNA]</scope>
    <source>
        <strain evidence="2 3">LMG 24534</strain>
    </source>
</reference>
<protein>
    <submittedName>
        <fullName evidence="2">SAM-dependent methyltransferase</fullName>
    </submittedName>
</protein>
<keyword evidence="2" id="KW-0808">Transferase</keyword>
<dbReference type="InterPro" id="IPR029063">
    <property type="entry name" value="SAM-dependent_MTases_sf"/>
</dbReference>
<evidence type="ECO:0000313" key="2">
    <source>
        <dbReference type="EMBL" id="ORM55239.1"/>
    </source>
</evidence>
<keyword evidence="3" id="KW-1185">Reference proteome</keyword>
<dbReference type="InterPro" id="IPR016584">
    <property type="entry name" value="MeTrfase_VrtF"/>
</dbReference>
<dbReference type="Gene3D" id="3.40.50.150">
    <property type="entry name" value="Vaccinia Virus protein VP39"/>
    <property type="match status" value="1"/>
</dbReference>
<keyword evidence="2" id="KW-0489">Methyltransferase</keyword>
<sequence length="221" mass="24726">MHSDSQKGSQVYTPLSLKAYDWWVLNISNSYAWRCDTESVLLKHFQRFSGEHHMDIGVGTGYYLTRSQIKPRNITLVDLNLNSLNAARARIASQFETQCLQHDILLPLPDEMNNAYDSVSMFYLLHCIPGNMMSKAAVITHAAKALKADGTLYGATILGSGVRHNKSGTALMNLYNKKGIFSNWQDSAEALHNILETHFREVEVKICGTVALFSATGKITW</sequence>